<keyword evidence="11 12" id="KW-0472">Membrane</keyword>
<keyword evidence="6" id="KW-0808">Transferase</keyword>
<evidence type="ECO:0000256" key="12">
    <source>
        <dbReference type="SAM" id="Phobius"/>
    </source>
</evidence>
<evidence type="ECO:0000256" key="5">
    <source>
        <dbReference type="ARBA" id="ARBA00022553"/>
    </source>
</evidence>
<protein>
    <recommendedName>
        <fullName evidence="3">histidine kinase</fullName>
        <ecNumber evidence="3">2.7.13.3</ecNumber>
    </recommendedName>
</protein>
<feature type="domain" description="HAMP" evidence="13">
    <location>
        <begin position="239"/>
        <end position="291"/>
    </location>
</feature>
<evidence type="ECO:0000256" key="10">
    <source>
        <dbReference type="ARBA" id="ARBA00023012"/>
    </source>
</evidence>
<evidence type="ECO:0000256" key="2">
    <source>
        <dbReference type="ARBA" id="ARBA00004651"/>
    </source>
</evidence>
<evidence type="ECO:0000256" key="6">
    <source>
        <dbReference type="ARBA" id="ARBA00022679"/>
    </source>
</evidence>
<name>A0A5D3WRE1_9BACT</name>
<keyword evidence="5" id="KW-0597">Phosphoprotein</keyword>
<dbReference type="SMART" id="SM00304">
    <property type="entry name" value="HAMP"/>
    <property type="match status" value="1"/>
</dbReference>
<dbReference type="AlphaFoldDB" id="A0A5D3WRE1"/>
<dbReference type="Proteomes" id="UP000324159">
    <property type="component" value="Unassembled WGS sequence"/>
</dbReference>
<accession>A0A5D3WRE1</accession>
<dbReference type="InterPro" id="IPR003660">
    <property type="entry name" value="HAMP_dom"/>
</dbReference>
<dbReference type="RefSeq" id="WP_148894343.1">
    <property type="nucleotide sequence ID" value="NZ_VNIB01000001.1"/>
</dbReference>
<evidence type="ECO:0000256" key="11">
    <source>
        <dbReference type="ARBA" id="ARBA00023136"/>
    </source>
</evidence>
<evidence type="ECO:0000259" key="13">
    <source>
        <dbReference type="PROSITE" id="PS50885"/>
    </source>
</evidence>
<dbReference type="InterPro" id="IPR029151">
    <property type="entry name" value="Sensor-like_sf"/>
</dbReference>
<dbReference type="GO" id="GO:0005524">
    <property type="term" value="F:ATP binding"/>
    <property type="evidence" value="ECO:0007669"/>
    <property type="project" value="UniProtKB-KW"/>
</dbReference>
<dbReference type="EC" id="2.7.13.3" evidence="3"/>
<evidence type="ECO:0000256" key="3">
    <source>
        <dbReference type="ARBA" id="ARBA00012438"/>
    </source>
</evidence>
<keyword evidence="10" id="KW-0902">Two-component regulatory system</keyword>
<keyword evidence="15" id="KW-1185">Reference proteome</keyword>
<dbReference type="CDD" id="cd06225">
    <property type="entry name" value="HAMP"/>
    <property type="match status" value="1"/>
</dbReference>
<sequence>MFNRVGTRVAVLVNLVIFVVMAAGSFYVITQQSQSLEDQLLERGRIEALVGARMVGRVLEEAIDNGVFTVREAFDTNYVPIPGFDPPKYHTVYDSYMDKAILALEDEFLKDESVVFAVAVDINGYLPTHNTRYQQPITGDKKKDLVGNRTKRIFNDPVGIKAAKNTRETLLQVYHRDTGETMWDISAPIYVKGKHWGAFRIGFSLNKTRMAQARLKATLLMIMAGILAVSIIAVFVVVNGTMKPLTRFTRIASQLADGKVDQKIEAKGKDEIAQLADVLERLRISLKMAMDRLSRKS</sequence>
<comment type="subcellular location">
    <subcellularLocation>
        <location evidence="2">Cell membrane</location>
        <topology evidence="2">Multi-pass membrane protein</topology>
    </subcellularLocation>
</comment>
<dbReference type="PANTHER" id="PTHR45528">
    <property type="entry name" value="SENSOR HISTIDINE KINASE CPXA"/>
    <property type="match status" value="1"/>
</dbReference>
<dbReference type="GO" id="GO:0005886">
    <property type="term" value="C:plasma membrane"/>
    <property type="evidence" value="ECO:0007669"/>
    <property type="project" value="UniProtKB-SubCell"/>
</dbReference>
<keyword evidence="8" id="KW-0418">Kinase</keyword>
<dbReference type="SUPFAM" id="SSF103190">
    <property type="entry name" value="Sensory domain-like"/>
    <property type="match status" value="1"/>
</dbReference>
<evidence type="ECO:0000256" key="8">
    <source>
        <dbReference type="ARBA" id="ARBA00022777"/>
    </source>
</evidence>
<keyword evidence="7" id="KW-0547">Nucleotide-binding</keyword>
<dbReference type="OrthoDB" id="9791237at2"/>
<evidence type="ECO:0000313" key="15">
    <source>
        <dbReference type="Proteomes" id="UP000324159"/>
    </source>
</evidence>
<organism evidence="14 15">
    <name type="scientific">Geothermobacter ehrlichii</name>
    <dbReference type="NCBI Taxonomy" id="213224"/>
    <lineage>
        <taxon>Bacteria</taxon>
        <taxon>Pseudomonadati</taxon>
        <taxon>Thermodesulfobacteriota</taxon>
        <taxon>Desulfuromonadia</taxon>
        <taxon>Desulfuromonadales</taxon>
        <taxon>Geothermobacteraceae</taxon>
        <taxon>Geothermobacter</taxon>
    </lineage>
</organism>
<reference evidence="14 15" key="1">
    <citation type="submission" date="2019-07" db="EMBL/GenBank/DDBJ databases">
        <title>Genomic Encyclopedia of Type Strains, Phase IV (KMG-IV): sequencing the most valuable type-strain genomes for metagenomic binning, comparative biology and taxonomic classification.</title>
        <authorList>
            <person name="Goeker M."/>
        </authorList>
    </citation>
    <scope>NUCLEOTIDE SEQUENCE [LARGE SCALE GENOMIC DNA]</scope>
    <source>
        <strain evidence="14 15">SS015</strain>
    </source>
</reference>
<evidence type="ECO:0000256" key="1">
    <source>
        <dbReference type="ARBA" id="ARBA00000085"/>
    </source>
</evidence>
<keyword evidence="12" id="KW-1133">Transmembrane helix</keyword>
<evidence type="ECO:0000256" key="4">
    <source>
        <dbReference type="ARBA" id="ARBA00022475"/>
    </source>
</evidence>
<dbReference type="GO" id="GO:0000155">
    <property type="term" value="F:phosphorelay sensor kinase activity"/>
    <property type="evidence" value="ECO:0007669"/>
    <property type="project" value="TreeGrafter"/>
</dbReference>
<gene>
    <name evidence="14" type="ORF">EDC39_101320</name>
</gene>
<keyword evidence="9" id="KW-0067">ATP-binding</keyword>
<dbReference type="PROSITE" id="PS50885">
    <property type="entry name" value="HAMP"/>
    <property type="match status" value="1"/>
</dbReference>
<dbReference type="EMBL" id="VNIB01000001">
    <property type="protein sequence ID" value="TYP00159.1"/>
    <property type="molecule type" value="Genomic_DNA"/>
</dbReference>
<evidence type="ECO:0000256" key="9">
    <source>
        <dbReference type="ARBA" id="ARBA00022840"/>
    </source>
</evidence>
<comment type="catalytic activity">
    <reaction evidence="1">
        <text>ATP + protein L-histidine = ADP + protein N-phospho-L-histidine.</text>
        <dbReference type="EC" id="2.7.13.3"/>
    </reaction>
</comment>
<evidence type="ECO:0000256" key="7">
    <source>
        <dbReference type="ARBA" id="ARBA00022741"/>
    </source>
</evidence>
<evidence type="ECO:0000313" key="14">
    <source>
        <dbReference type="EMBL" id="TYP00159.1"/>
    </source>
</evidence>
<keyword evidence="12" id="KW-0812">Transmembrane</keyword>
<feature type="transmembrane region" description="Helical" evidence="12">
    <location>
        <begin position="217"/>
        <end position="238"/>
    </location>
</feature>
<proteinExistence type="predicted"/>
<dbReference type="Pfam" id="PF00672">
    <property type="entry name" value="HAMP"/>
    <property type="match status" value="1"/>
</dbReference>
<comment type="caution">
    <text evidence="14">The sequence shown here is derived from an EMBL/GenBank/DDBJ whole genome shotgun (WGS) entry which is preliminary data.</text>
</comment>
<keyword evidence="4" id="KW-1003">Cell membrane</keyword>
<dbReference type="PANTHER" id="PTHR45528:SF1">
    <property type="entry name" value="SENSOR HISTIDINE KINASE CPXA"/>
    <property type="match status" value="1"/>
</dbReference>
<dbReference type="Gene3D" id="6.10.340.10">
    <property type="match status" value="1"/>
</dbReference>
<dbReference type="InterPro" id="IPR050398">
    <property type="entry name" value="HssS/ArlS-like"/>
</dbReference>
<dbReference type="SUPFAM" id="SSF158472">
    <property type="entry name" value="HAMP domain-like"/>
    <property type="match status" value="1"/>
</dbReference>
<feature type="transmembrane region" description="Helical" evidence="12">
    <location>
        <begin position="6"/>
        <end position="29"/>
    </location>
</feature>